<dbReference type="InterPro" id="IPR036237">
    <property type="entry name" value="Xyl_isomerase-like_sf"/>
</dbReference>
<accession>A0A1E7XIY9</accession>
<name>A0A1E7XIY9_9LACO</name>
<evidence type="ECO:0008006" key="3">
    <source>
        <dbReference type="Google" id="ProtNLM"/>
    </source>
</evidence>
<dbReference type="EMBL" id="MIQE01000002">
    <property type="protein sequence ID" value="OFA13066.1"/>
    <property type="molecule type" value="Genomic_DNA"/>
</dbReference>
<sequence>MNSNRLVLNTLVAQAAHDAGSKQEQLVKDLLNSGINNIELRREYGNATIKELDQLSELRKRDRLTYFYSVPDDLFVNQQINLKLLQYVAEAQRLGAGYIKMTLGDYNDANPDFIDELLTIIPSSIQLNIENDQTASNSDTNKLASFFKQFDQCERKVGFVNDLGNWIFTDQDAITATNALLPYTRFIHLKGFVLNQDKKPETVSFVQGKLDWQEILKNFPTDLPIALEYPADTNMLNSDISKLLNE</sequence>
<evidence type="ECO:0000313" key="2">
    <source>
        <dbReference type="Proteomes" id="UP000177010"/>
    </source>
</evidence>
<dbReference type="Gene3D" id="3.20.20.150">
    <property type="entry name" value="Divalent-metal-dependent TIM barrel enzymes"/>
    <property type="match status" value="1"/>
</dbReference>
<organism evidence="1 2">
    <name type="scientific">Lentilactobacillus sunkii</name>
    <dbReference type="NCBI Taxonomy" id="481719"/>
    <lineage>
        <taxon>Bacteria</taxon>
        <taxon>Bacillati</taxon>
        <taxon>Bacillota</taxon>
        <taxon>Bacilli</taxon>
        <taxon>Lactobacillales</taxon>
        <taxon>Lactobacillaceae</taxon>
        <taxon>Lentilactobacillus</taxon>
    </lineage>
</organism>
<evidence type="ECO:0000313" key="1">
    <source>
        <dbReference type="EMBL" id="OFA13066.1"/>
    </source>
</evidence>
<dbReference type="STRING" id="481719.LASUN_00650"/>
<proteinExistence type="predicted"/>
<dbReference type="RefSeq" id="WP_070366850.1">
    <property type="nucleotide sequence ID" value="NZ_JAZHVW010000013.1"/>
</dbReference>
<comment type="caution">
    <text evidence="1">The sequence shown here is derived from an EMBL/GenBank/DDBJ whole genome shotgun (WGS) entry which is preliminary data.</text>
</comment>
<dbReference type="AlphaFoldDB" id="A0A1E7XIY9"/>
<protein>
    <recommendedName>
        <fullName evidence="3">Sugar phosphate isomerase/epimerase</fullName>
    </recommendedName>
</protein>
<reference evidence="1 2" key="1">
    <citation type="submission" date="2016-09" db="EMBL/GenBank/DDBJ databases">
        <title>Genome Sequence of Lactobacillus sunkii Strain CG01.</title>
        <authorList>
            <person name="Poehlein A."/>
            <person name="Gabris C."/>
            <person name="Bengelsdorf F.R."/>
            <person name="Duerre P."/>
            <person name="Daniel R."/>
        </authorList>
    </citation>
    <scope>NUCLEOTIDE SEQUENCE [LARGE SCALE GENOMIC DNA]</scope>
    <source>
        <strain evidence="1 2">CG_D</strain>
    </source>
</reference>
<dbReference type="SUPFAM" id="SSF51658">
    <property type="entry name" value="Xylose isomerase-like"/>
    <property type="match status" value="1"/>
</dbReference>
<dbReference type="Proteomes" id="UP000177010">
    <property type="component" value="Unassembled WGS sequence"/>
</dbReference>
<gene>
    <name evidence="1" type="ORF">LASUN_00650</name>
</gene>